<dbReference type="EMBL" id="FQUA01000006">
    <property type="protein sequence ID" value="SHE73285.1"/>
    <property type="molecule type" value="Genomic_DNA"/>
</dbReference>
<evidence type="ECO:0000313" key="2">
    <source>
        <dbReference type="EMBL" id="SHE73285.1"/>
    </source>
</evidence>
<proteinExistence type="predicted"/>
<dbReference type="Proteomes" id="UP000068026">
    <property type="component" value="Chromosome"/>
</dbReference>
<dbReference type="EMBL" id="CP014223">
    <property type="protein sequence ID" value="AMJ40783.1"/>
    <property type="molecule type" value="Genomic_DNA"/>
</dbReference>
<gene>
    <name evidence="1" type="ORF">CPRO_11900</name>
    <name evidence="2" type="ORF">SAMN02745151_01600</name>
</gene>
<evidence type="ECO:0000313" key="4">
    <source>
        <dbReference type="Proteomes" id="UP000184204"/>
    </source>
</evidence>
<evidence type="ECO:0000313" key="3">
    <source>
        <dbReference type="Proteomes" id="UP000068026"/>
    </source>
</evidence>
<sequence>MAAGQAFNENAYCGFRILTEIEDLTALIKIYNGRELLKINVNQKG</sequence>
<reference evidence="1 3" key="1">
    <citation type="journal article" date="2016" name="Genome Announc.">
        <title>Complete Genome Sequence of the Amino Acid-Fermenting Clostridium propionicum X2 (DSM 1682).</title>
        <authorList>
            <person name="Poehlein A."/>
            <person name="Schlien K."/>
            <person name="Chowdhury N.P."/>
            <person name="Gottschalk G."/>
            <person name="Buckel W."/>
            <person name="Daniel R."/>
        </authorList>
    </citation>
    <scope>NUCLEOTIDE SEQUENCE [LARGE SCALE GENOMIC DNA]</scope>
    <source>
        <strain evidence="1 3">X2</strain>
    </source>
</reference>
<keyword evidence="3" id="KW-1185">Reference proteome</keyword>
<name>A0A0X1U770_ANAPI</name>
<dbReference type="AlphaFoldDB" id="A0A0X1U770"/>
<reference evidence="2" key="4">
    <citation type="submission" date="2016-11" db="EMBL/GenBank/DDBJ databases">
        <authorList>
            <person name="Varghese N."/>
            <person name="Submissions S."/>
        </authorList>
    </citation>
    <scope>NUCLEOTIDE SEQUENCE</scope>
    <source>
        <strain evidence="2">DSM 1682</strain>
    </source>
</reference>
<dbReference type="KEGG" id="cpro:CPRO_11900"/>
<reference evidence="4" key="3">
    <citation type="submission" date="2016-11" db="EMBL/GenBank/DDBJ databases">
        <authorList>
            <person name="Jaros S."/>
            <person name="Januszkiewicz K."/>
            <person name="Wedrychowicz H."/>
        </authorList>
    </citation>
    <scope>NUCLEOTIDE SEQUENCE [LARGE SCALE GENOMIC DNA]</scope>
    <source>
        <strain evidence="4">DSM 1682</strain>
    </source>
</reference>
<organism evidence="2 4">
    <name type="scientific">Anaerotignum propionicum DSM 1682</name>
    <dbReference type="NCBI Taxonomy" id="991789"/>
    <lineage>
        <taxon>Bacteria</taxon>
        <taxon>Bacillati</taxon>
        <taxon>Bacillota</taxon>
        <taxon>Clostridia</taxon>
        <taxon>Lachnospirales</taxon>
        <taxon>Anaerotignaceae</taxon>
        <taxon>Anaerotignum</taxon>
    </lineage>
</organism>
<accession>A0A0X1U770</accession>
<reference evidence="3" key="2">
    <citation type="submission" date="2016-01" db="EMBL/GenBank/DDBJ databases">
        <authorList>
            <person name="Poehlein A."/>
            <person name="Schlien K."/>
            <person name="Gottschalk G."/>
            <person name="Buckel W."/>
            <person name="Daniel R."/>
        </authorList>
    </citation>
    <scope>NUCLEOTIDE SEQUENCE [LARGE SCALE GENOMIC DNA]</scope>
    <source>
        <strain evidence="3">X2</strain>
    </source>
</reference>
<protein>
    <submittedName>
        <fullName evidence="2">Uncharacterized protein</fullName>
    </submittedName>
</protein>
<evidence type="ECO:0000313" key="1">
    <source>
        <dbReference type="EMBL" id="AMJ40783.1"/>
    </source>
</evidence>
<dbReference type="Proteomes" id="UP000184204">
    <property type="component" value="Unassembled WGS sequence"/>
</dbReference>